<dbReference type="Pfam" id="PF02618">
    <property type="entry name" value="YceG"/>
    <property type="match status" value="1"/>
</dbReference>
<reference evidence="9 10" key="1">
    <citation type="journal article" date="2019" name="Int. J. Syst. Evol. Microbiol.">
        <title>The Global Catalogue of Microorganisms (GCM) 10K type strain sequencing project: providing services to taxonomists for standard genome sequencing and annotation.</title>
        <authorList>
            <consortium name="The Broad Institute Genomics Platform"/>
            <consortium name="The Broad Institute Genome Sequencing Center for Infectious Disease"/>
            <person name="Wu L."/>
            <person name="Ma J."/>
        </authorList>
    </citation>
    <scope>NUCLEOTIDE SEQUENCE [LARGE SCALE GENOMIC DNA]</scope>
    <source>
        <strain evidence="9 10">JCM 16227</strain>
    </source>
</reference>
<evidence type="ECO:0000256" key="2">
    <source>
        <dbReference type="ARBA" id="ARBA00022692"/>
    </source>
</evidence>
<keyword evidence="5 7" id="KW-0456">Lyase</keyword>
<accession>A0ABN3HJU7</accession>
<comment type="similarity">
    <text evidence="7">Belongs to the transglycosylase MltG family.</text>
</comment>
<dbReference type="Proteomes" id="UP001501170">
    <property type="component" value="Unassembled WGS sequence"/>
</dbReference>
<gene>
    <name evidence="7" type="primary">mltG</name>
    <name evidence="9" type="ORF">GCM10009855_21860</name>
</gene>
<dbReference type="PANTHER" id="PTHR30518">
    <property type="entry name" value="ENDOLYTIC MUREIN TRANSGLYCOSYLASE"/>
    <property type="match status" value="1"/>
</dbReference>
<evidence type="ECO:0000256" key="1">
    <source>
        <dbReference type="ARBA" id="ARBA00022475"/>
    </source>
</evidence>
<dbReference type="RefSeq" id="WP_346076291.1">
    <property type="nucleotide sequence ID" value="NZ_BAAARB010000010.1"/>
</dbReference>
<comment type="caution">
    <text evidence="9">The sequence shown here is derived from an EMBL/GenBank/DDBJ whole genome shotgun (WGS) entry which is preliminary data.</text>
</comment>
<sequence>MSDQDDPRSEGSGGRLPSDGDRRRYFAESMGAGQSGNRHRRRRAPGDPTTTGSIPIVRVGDSLPDPTIEYRTPEPPAGEPSSYFQVQYRPTEVEGLSFTEPRTSPHSTEPPTIVNPPARHAQEQQTQVPQTQVPQTEVPQTQVPQAQPVQQPEPTGLFDILDVTQDDVTPGETTGSHARYDAPPAEYAATDYAPTDYSSAEYAPADHAPAEYASADPRAAGTVGQDVAAAGYAPAGGADEDADLVDRPMPARKRNRKVVVAVLAILLVVILVLAGIALKALGVFDSSTDYDSSTGHGSALVEIQSDATVRDIGDTLTDAGVVGSRKAFVNATGNDTVAAGFYKLPKGISAEAAVQKMQGSDNRVGFMVVPEGLQLDTKKGVDGKTTPGIFQRIADATTVKTDDQTYGVTVDQLMEAAATASATELGIPSWALEAFNRLGNDHRRIEGLIASGAWEDLDPRMSAVEILRTLITNSDKRFTAWGLQSDNNTGLTPYQNLVTASIVEREANKDEDFPKVARVILNRLKAGQRLEMDSTINYTAAVTDVDVRGDVYKDENAWNTYQHEGLPITPIGAVGERALHATLNPASGDWLYFVTVDKQGTTLFSKTFDQHKKNRQVACKNKLLTTGCE</sequence>
<dbReference type="InterPro" id="IPR003770">
    <property type="entry name" value="MLTG-like"/>
</dbReference>
<feature type="region of interest" description="Disordered" evidence="8">
    <location>
        <begin position="166"/>
        <end position="185"/>
    </location>
</feature>
<evidence type="ECO:0000256" key="4">
    <source>
        <dbReference type="ARBA" id="ARBA00023136"/>
    </source>
</evidence>
<keyword evidence="2 7" id="KW-0812">Transmembrane</keyword>
<feature type="transmembrane region" description="Helical" evidence="7">
    <location>
        <begin position="258"/>
        <end position="278"/>
    </location>
</feature>
<comment type="catalytic activity">
    <reaction evidence="7">
        <text>a peptidoglycan chain = a peptidoglycan chain with N-acetyl-1,6-anhydromuramyl-[peptide] at the reducing end + a peptidoglycan chain with N-acetylglucosamine at the non-reducing end.</text>
        <dbReference type="EC" id="4.2.2.29"/>
    </reaction>
</comment>
<evidence type="ECO:0000256" key="6">
    <source>
        <dbReference type="ARBA" id="ARBA00023316"/>
    </source>
</evidence>
<evidence type="ECO:0000313" key="9">
    <source>
        <dbReference type="EMBL" id="GAA2381421.1"/>
    </source>
</evidence>
<dbReference type="Gene3D" id="3.30.1490.480">
    <property type="entry name" value="Endolytic murein transglycosylase"/>
    <property type="match status" value="1"/>
</dbReference>
<evidence type="ECO:0000256" key="3">
    <source>
        <dbReference type="ARBA" id="ARBA00022989"/>
    </source>
</evidence>
<evidence type="ECO:0000313" key="10">
    <source>
        <dbReference type="Proteomes" id="UP001501170"/>
    </source>
</evidence>
<feature type="compositionally biased region" description="Polar residues" evidence="8">
    <location>
        <begin position="100"/>
        <end position="110"/>
    </location>
</feature>
<keyword evidence="10" id="KW-1185">Reference proteome</keyword>
<comment type="function">
    <text evidence="7">Functions as a peptidoglycan terminase that cleaves nascent peptidoglycan strands endolytically to terminate their elongation.</text>
</comment>
<feature type="region of interest" description="Disordered" evidence="8">
    <location>
        <begin position="1"/>
        <end position="157"/>
    </location>
</feature>
<protein>
    <recommendedName>
        <fullName evidence="7">Endolytic murein transglycosylase</fullName>
        <ecNumber evidence="7">4.2.2.29</ecNumber>
    </recommendedName>
    <alternativeName>
        <fullName evidence="7">Peptidoglycan lytic transglycosylase</fullName>
    </alternativeName>
    <alternativeName>
        <fullName evidence="7">Peptidoglycan polymerization terminase</fullName>
    </alternativeName>
</protein>
<organism evidence="9 10">
    <name type="scientific">Gordonia cholesterolivorans</name>
    <dbReference type="NCBI Taxonomy" id="559625"/>
    <lineage>
        <taxon>Bacteria</taxon>
        <taxon>Bacillati</taxon>
        <taxon>Actinomycetota</taxon>
        <taxon>Actinomycetes</taxon>
        <taxon>Mycobacteriales</taxon>
        <taxon>Gordoniaceae</taxon>
        <taxon>Gordonia</taxon>
    </lineage>
</organism>
<feature type="site" description="Important for catalytic activity" evidence="7">
    <location>
        <position position="506"/>
    </location>
</feature>
<feature type="compositionally biased region" description="Low complexity" evidence="8">
    <location>
        <begin position="123"/>
        <end position="155"/>
    </location>
</feature>
<keyword evidence="4 7" id="KW-0472">Membrane</keyword>
<keyword evidence="6 7" id="KW-0961">Cell wall biogenesis/degradation</keyword>
<dbReference type="HAMAP" id="MF_02065">
    <property type="entry name" value="MltG"/>
    <property type="match status" value="1"/>
</dbReference>
<dbReference type="EMBL" id="BAAARB010000010">
    <property type="protein sequence ID" value="GAA2381421.1"/>
    <property type="molecule type" value="Genomic_DNA"/>
</dbReference>
<evidence type="ECO:0000256" key="8">
    <source>
        <dbReference type="SAM" id="MobiDB-lite"/>
    </source>
</evidence>
<name>A0ABN3HJU7_9ACTN</name>
<dbReference type="EC" id="4.2.2.29" evidence="7"/>
<proteinExistence type="inferred from homology"/>
<evidence type="ECO:0000256" key="5">
    <source>
        <dbReference type="ARBA" id="ARBA00023239"/>
    </source>
</evidence>
<keyword evidence="3 7" id="KW-1133">Transmembrane helix</keyword>
<keyword evidence="1 7" id="KW-1003">Cell membrane</keyword>
<evidence type="ECO:0000256" key="7">
    <source>
        <dbReference type="HAMAP-Rule" id="MF_02065"/>
    </source>
</evidence>
<dbReference type="PANTHER" id="PTHR30518:SF2">
    <property type="entry name" value="ENDOLYTIC MUREIN TRANSGLYCOSYLASE"/>
    <property type="match status" value="1"/>
</dbReference>
<dbReference type="NCBIfam" id="TIGR00247">
    <property type="entry name" value="endolytic transglycosylase MltG"/>
    <property type="match status" value="1"/>
</dbReference>
<comment type="subcellular location">
    <subcellularLocation>
        <location evidence="7">Cell membrane</location>
        <topology evidence="7">Single-pass membrane protein</topology>
    </subcellularLocation>
</comment>